<dbReference type="AlphaFoldDB" id="A0AAV4XMU0"/>
<dbReference type="EMBL" id="BPLR01000539">
    <property type="protein sequence ID" value="GIY95540.1"/>
    <property type="molecule type" value="Genomic_DNA"/>
</dbReference>
<organism evidence="1 2">
    <name type="scientific">Caerostris extrusa</name>
    <name type="common">Bark spider</name>
    <name type="synonym">Caerostris bankana</name>
    <dbReference type="NCBI Taxonomy" id="172846"/>
    <lineage>
        <taxon>Eukaryota</taxon>
        <taxon>Metazoa</taxon>
        <taxon>Ecdysozoa</taxon>
        <taxon>Arthropoda</taxon>
        <taxon>Chelicerata</taxon>
        <taxon>Arachnida</taxon>
        <taxon>Araneae</taxon>
        <taxon>Araneomorphae</taxon>
        <taxon>Entelegynae</taxon>
        <taxon>Araneoidea</taxon>
        <taxon>Araneidae</taxon>
        <taxon>Caerostris</taxon>
    </lineage>
</organism>
<sequence>MRYKTPPAIKHQIYEAPPFHGLYSIFECSPKNESQPSDEYERTGECKRPAMCGMNYKEEYKRCYTEGGACEEKYKEQLLLAVNYTESGKDDLIFLTEFFLDLRIPSPFTKGF</sequence>
<evidence type="ECO:0000313" key="2">
    <source>
        <dbReference type="Proteomes" id="UP001054945"/>
    </source>
</evidence>
<protein>
    <submittedName>
        <fullName evidence="1">Uncharacterized protein</fullName>
    </submittedName>
</protein>
<dbReference type="Proteomes" id="UP001054945">
    <property type="component" value="Unassembled WGS sequence"/>
</dbReference>
<gene>
    <name evidence="1" type="ORF">CEXT_380261</name>
</gene>
<keyword evidence="2" id="KW-1185">Reference proteome</keyword>
<accession>A0AAV4XMU0</accession>
<proteinExistence type="predicted"/>
<reference evidence="1 2" key="1">
    <citation type="submission" date="2021-06" db="EMBL/GenBank/DDBJ databases">
        <title>Caerostris extrusa draft genome.</title>
        <authorList>
            <person name="Kono N."/>
            <person name="Arakawa K."/>
        </authorList>
    </citation>
    <scope>NUCLEOTIDE SEQUENCE [LARGE SCALE GENOMIC DNA]</scope>
</reference>
<comment type="caution">
    <text evidence="1">The sequence shown here is derived from an EMBL/GenBank/DDBJ whole genome shotgun (WGS) entry which is preliminary data.</text>
</comment>
<name>A0AAV4XMU0_CAEEX</name>
<evidence type="ECO:0000313" key="1">
    <source>
        <dbReference type="EMBL" id="GIY95540.1"/>
    </source>
</evidence>